<keyword evidence="5 15" id="KW-0067">ATP-binding</keyword>
<evidence type="ECO:0000256" key="8">
    <source>
        <dbReference type="ARBA" id="ARBA00055053"/>
    </source>
</evidence>
<evidence type="ECO:0000256" key="1">
    <source>
        <dbReference type="ARBA" id="ARBA00004651"/>
    </source>
</evidence>
<evidence type="ECO:0000256" key="4">
    <source>
        <dbReference type="ARBA" id="ARBA00022741"/>
    </source>
</evidence>
<dbReference type="PROSITE" id="PS50929">
    <property type="entry name" value="ABC_TM1F"/>
    <property type="match status" value="1"/>
</dbReference>
<feature type="transmembrane region" description="Helical" evidence="12">
    <location>
        <begin position="56"/>
        <end position="80"/>
    </location>
</feature>
<dbReference type="CDD" id="cd18547">
    <property type="entry name" value="ABC_6TM_Tm288_like"/>
    <property type="match status" value="1"/>
</dbReference>
<dbReference type="CDD" id="cd03254">
    <property type="entry name" value="ABCC_Glucan_exporter_like"/>
    <property type="match status" value="1"/>
</dbReference>
<comment type="function">
    <text evidence="8">ABC transporter involved in fatty acid import. Transmembrane domains (TMD) form a pore in the membrane and the ATP-binding domain (NBD) is responsible for energy generation.</text>
</comment>
<dbReference type="GO" id="GO:0016887">
    <property type="term" value="F:ATP hydrolysis activity"/>
    <property type="evidence" value="ECO:0007669"/>
    <property type="project" value="InterPro"/>
</dbReference>
<evidence type="ECO:0000313" key="15">
    <source>
        <dbReference type="EMBL" id="PKU92974.1"/>
    </source>
</evidence>
<feature type="region of interest" description="Disordered" evidence="11">
    <location>
        <begin position="1"/>
        <end position="40"/>
    </location>
</feature>
<dbReference type="EMBL" id="PCGY01000010">
    <property type="protein sequence ID" value="PKU92974.1"/>
    <property type="molecule type" value="Genomic_DNA"/>
</dbReference>
<feature type="transmembrane region" description="Helical" evidence="12">
    <location>
        <begin position="349"/>
        <end position="369"/>
    </location>
</feature>
<sequence>MSTQNTTKPMDAAKPDDVSAKPGARTSVSGAGRKPRPKVPRGTVKRLWGYISQYPVRLVIVVLSIIVSAAAQALSIAFLQRLVDTYIIPLVTATHPDWGPLIRALTLLAIMYAVGTFCAWLWGWLIIDIEQGTLKKIRDDMFAHQQRLPIRYFDTHEHGDVMSRYTNDTDTLRQAISQSFPQMFSSLLSALASLIAMMWLSVPFALFTLAFAIILFVFVNKLVARSGSQFVRQQRVLGDVNGFVEEAVNGQKVIKVFNHEDATQREFDRRNVELFDAAAKANTYGNITMPIVNNSGYLLYVATAILGAWAGLSGMHNFGFGGAGTMTLGTVIAMLTLSRGFINPLGQVSMQFTMVMMALAGASRIFALMDEPVEADGGTVTLVNVELGEDGRTMTETDRETQHWAWKRAADDDGTRSLAAAAKLRGQAREVAAKAKESAITSPDGRYTLLRGDVRFTDVTFGYDPSKPVLHDITWFAKPGQKVALVGATGAGKTTVTNLINRFYDIQEGQILYDGIDVRNIRKPDLRRSLGIVLQDVNLFTGTVMDNIRYGRLDATDEECIEAAKRTNADGFIRMLPEGYHTVLSGDGSGLSQGQRQLISIARAAVADPPAMILDEATSSIDTRTEEVVQAGMDALMKGRTVFVIAHRLSTVRNADVIMVLDHGRIIERGNHDELIAQRGEYYQLYTGALELE</sequence>
<dbReference type="PANTHER" id="PTHR24221:SF499">
    <property type="entry name" value="FATTY ACID ABC TRANSPORTER ATP-BINDING_PERMEASE PROTEIN"/>
    <property type="match status" value="1"/>
</dbReference>
<keyword evidence="7 12" id="KW-0472">Membrane</keyword>
<feature type="transmembrane region" description="Helical" evidence="12">
    <location>
        <begin position="206"/>
        <end position="224"/>
    </location>
</feature>
<comment type="caution">
    <text evidence="15">The sequence shown here is derived from an EMBL/GenBank/DDBJ whole genome shotgun (WGS) entry which is preliminary data.</text>
</comment>
<evidence type="ECO:0000256" key="5">
    <source>
        <dbReference type="ARBA" id="ARBA00022840"/>
    </source>
</evidence>
<evidence type="ECO:0000259" key="14">
    <source>
        <dbReference type="PROSITE" id="PS50929"/>
    </source>
</evidence>
<evidence type="ECO:0000259" key="13">
    <source>
        <dbReference type="PROSITE" id="PS50893"/>
    </source>
</evidence>
<dbReference type="Gene3D" id="1.20.1560.10">
    <property type="entry name" value="ABC transporter type 1, transmembrane domain"/>
    <property type="match status" value="1"/>
</dbReference>
<evidence type="ECO:0000256" key="11">
    <source>
        <dbReference type="SAM" id="MobiDB-lite"/>
    </source>
</evidence>
<dbReference type="PANTHER" id="PTHR24221">
    <property type="entry name" value="ATP-BINDING CASSETTE SUB-FAMILY B"/>
    <property type="match status" value="1"/>
</dbReference>
<keyword evidence="6 12" id="KW-1133">Transmembrane helix</keyword>
<evidence type="ECO:0000256" key="9">
    <source>
        <dbReference type="ARBA" id="ARBA00061644"/>
    </source>
</evidence>
<dbReference type="Pfam" id="PF00664">
    <property type="entry name" value="ABC_membrane"/>
    <property type="match status" value="1"/>
</dbReference>
<dbReference type="InterPro" id="IPR003439">
    <property type="entry name" value="ABC_transporter-like_ATP-bd"/>
</dbReference>
<dbReference type="FunFam" id="3.40.50.300:FF:000287">
    <property type="entry name" value="Multidrug ABC transporter ATP-binding protein"/>
    <property type="match status" value="1"/>
</dbReference>
<dbReference type="InterPro" id="IPR027417">
    <property type="entry name" value="P-loop_NTPase"/>
</dbReference>
<accession>A0A2N3QMW5</accession>
<dbReference type="InterPro" id="IPR039421">
    <property type="entry name" value="Type_1_exporter"/>
</dbReference>
<feature type="transmembrane region" description="Helical" evidence="12">
    <location>
        <begin position="318"/>
        <end position="337"/>
    </location>
</feature>
<dbReference type="SUPFAM" id="SSF90123">
    <property type="entry name" value="ABC transporter transmembrane region"/>
    <property type="match status" value="1"/>
</dbReference>
<evidence type="ECO:0000256" key="6">
    <source>
        <dbReference type="ARBA" id="ARBA00022989"/>
    </source>
</evidence>
<evidence type="ECO:0000256" key="2">
    <source>
        <dbReference type="ARBA" id="ARBA00022448"/>
    </source>
</evidence>
<protein>
    <recommendedName>
        <fullName evidence="10">Fatty acid ABC transporter ATP-binding/permease protein</fullName>
    </recommendedName>
</protein>
<feature type="transmembrane region" description="Helical" evidence="12">
    <location>
        <begin position="183"/>
        <end position="200"/>
    </location>
</feature>
<dbReference type="PROSITE" id="PS00211">
    <property type="entry name" value="ABC_TRANSPORTER_1"/>
    <property type="match status" value="1"/>
</dbReference>
<evidence type="ECO:0000256" key="12">
    <source>
        <dbReference type="SAM" id="Phobius"/>
    </source>
</evidence>
<dbReference type="AlphaFoldDB" id="A0A2N3QMW5"/>
<evidence type="ECO:0000256" key="10">
    <source>
        <dbReference type="ARBA" id="ARBA00071747"/>
    </source>
</evidence>
<dbReference type="PROSITE" id="PS50893">
    <property type="entry name" value="ABC_TRANSPORTER_2"/>
    <property type="match status" value="1"/>
</dbReference>
<dbReference type="STRING" id="33905.BTHE_0853"/>
<dbReference type="SUPFAM" id="SSF52540">
    <property type="entry name" value="P-loop containing nucleoside triphosphate hydrolases"/>
    <property type="match status" value="1"/>
</dbReference>
<dbReference type="InterPro" id="IPR011527">
    <property type="entry name" value="ABC1_TM_dom"/>
</dbReference>
<dbReference type="InterPro" id="IPR017871">
    <property type="entry name" value="ABC_transporter-like_CS"/>
</dbReference>
<gene>
    <name evidence="15" type="ORF">CQR47_0458</name>
</gene>
<comment type="subcellular location">
    <subcellularLocation>
        <location evidence="1">Cell membrane</location>
        <topology evidence="1">Multi-pass membrane protein</topology>
    </subcellularLocation>
</comment>
<dbReference type="Gene3D" id="3.40.50.300">
    <property type="entry name" value="P-loop containing nucleotide triphosphate hydrolases"/>
    <property type="match status" value="1"/>
</dbReference>
<name>A0A2N3QMW5_9BIFI</name>
<keyword evidence="2" id="KW-0813">Transport</keyword>
<keyword evidence="4" id="KW-0547">Nucleotide-binding</keyword>
<feature type="domain" description="ABC transporter" evidence="13">
    <location>
        <begin position="454"/>
        <end position="688"/>
    </location>
</feature>
<dbReference type="GO" id="GO:0005886">
    <property type="term" value="C:plasma membrane"/>
    <property type="evidence" value="ECO:0007669"/>
    <property type="project" value="UniProtKB-SubCell"/>
</dbReference>
<feature type="transmembrane region" description="Helical" evidence="12">
    <location>
        <begin position="100"/>
        <end position="127"/>
    </location>
</feature>
<dbReference type="RefSeq" id="WP_371836373.1">
    <property type="nucleotide sequence ID" value="NZ_PCGY01000010.1"/>
</dbReference>
<proteinExistence type="inferred from homology"/>
<dbReference type="GO" id="GO:0005524">
    <property type="term" value="F:ATP binding"/>
    <property type="evidence" value="ECO:0007669"/>
    <property type="project" value="UniProtKB-KW"/>
</dbReference>
<evidence type="ECO:0000313" key="16">
    <source>
        <dbReference type="Proteomes" id="UP000233727"/>
    </source>
</evidence>
<dbReference type="InterPro" id="IPR003593">
    <property type="entry name" value="AAA+_ATPase"/>
</dbReference>
<dbReference type="GO" id="GO:0140359">
    <property type="term" value="F:ABC-type transporter activity"/>
    <property type="evidence" value="ECO:0007669"/>
    <property type="project" value="InterPro"/>
</dbReference>
<organism evidence="15 16">
    <name type="scientific">Bifidobacterium thermophilum</name>
    <dbReference type="NCBI Taxonomy" id="33905"/>
    <lineage>
        <taxon>Bacteria</taxon>
        <taxon>Bacillati</taxon>
        <taxon>Actinomycetota</taxon>
        <taxon>Actinomycetes</taxon>
        <taxon>Bifidobacteriales</taxon>
        <taxon>Bifidobacteriaceae</taxon>
        <taxon>Bifidobacterium</taxon>
    </lineage>
</organism>
<feature type="domain" description="ABC transmembrane type-1" evidence="14">
    <location>
        <begin position="59"/>
        <end position="357"/>
    </location>
</feature>
<dbReference type="SMART" id="SM00382">
    <property type="entry name" value="AAA"/>
    <property type="match status" value="1"/>
</dbReference>
<evidence type="ECO:0000256" key="3">
    <source>
        <dbReference type="ARBA" id="ARBA00022692"/>
    </source>
</evidence>
<dbReference type="InterPro" id="IPR036640">
    <property type="entry name" value="ABC1_TM_sf"/>
</dbReference>
<reference evidence="15 16" key="1">
    <citation type="submission" date="2017-10" db="EMBL/GenBank/DDBJ databases">
        <title>Bifidobacterium genomics.</title>
        <authorList>
            <person name="Lugli G.A."/>
            <person name="Milani C."/>
            <person name="Mancabelli L."/>
        </authorList>
    </citation>
    <scope>NUCLEOTIDE SEQUENCE [LARGE SCALE GENOMIC DNA]</scope>
    <source>
        <strain evidence="15 16">1542B</strain>
    </source>
</reference>
<comment type="similarity">
    <text evidence="9">Belongs to the ABC transporter superfamily. Lipid exporter (TC 3.A.1.106) family.</text>
</comment>
<evidence type="ECO:0000256" key="7">
    <source>
        <dbReference type="ARBA" id="ARBA00023136"/>
    </source>
</evidence>
<dbReference type="Pfam" id="PF00005">
    <property type="entry name" value="ABC_tran"/>
    <property type="match status" value="1"/>
</dbReference>
<feature type="transmembrane region" description="Helical" evidence="12">
    <location>
        <begin position="296"/>
        <end position="312"/>
    </location>
</feature>
<dbReference type="Proteomes" id="UP000233727">
    <property type="component" value="Unassembled WGS sequence"/>
</dbReference>
<keyword evidence="3 12" id="KW-0812">Transmembrane</keyword>